<evidence type="ECO:0000256" key="4">
    <source>
        <dbReference type="ARBA" id="ARBA00022692"/>
    </source>
</evidence>
<evidence type="ECO:0000313" key="9">
    <source>
        <dbReference type="EMBL" id="GEL17858.1"/>
    </source>
</evidence>
<keyword evidence="6 7" id="KW-0472">Membrane</keyword>
<dbReference type="Gene3D" id="3.40.50.300">
    <property type="entry name" value="P-loop containing nucleotide triphosphate hydrolases"/>
    <property type="match status" value="1"/>
</dbReference>
<dbReference type="EMBL" id="BJVI01000013">
    <property type="protein sequence ID" value="GEL17858.1"/>
    <property type="molecule type" value="Genomic_DNA"/>
</dbReference>
<dbReference type="InterPro" id="IPR032818">
    <property type="entry name" value="DedA-like"/>
</dbReference>
<feature type="transmembrane region" description="Helical" evidence="7">
    <location>
        <begin position="256"/>
        <end position="275"/>
    </location>
</feature>
<feature type="transmembrane region" description="Helical" evidence="7">
    <location>
        <begin position="136"/>
        <end position="156"/>
    </location>
</feature>
<comment type="caution">
    <text evidence="9">The sequence shown here is derived from an EMBL/GenBank/DDBJ whole genome shotgun (WGS) entry which is preliminary data.</text>
</comment>
<name>A0A511D4L0_9PSEU</name>
<dbReference type="Proteomes" id="UP000321328">
    <property type="component" value="Unassembled WGS sequence"/>
</dbReference>
<keyword evidence="4 7" id="KW-0812">Transmembrane</keyword>
<protein>
    <recommendedName>
        <fullName evidence="8">VTT domain-containing protein</fullName>
    </recommendedName>
</protein>
<comment type="subcellular location">
    <subcellularLocation>
        <location evidence="1 7">Cell membrane</location>
        <topology evidence="1 7">Multi-pass membrane protein</topology>
    </subcellularLocation>
</comment>
<evidence type="ECO:0000256" key="3">
    <source>
        <dbReference type="ARBA" id="ARBA00022475"/>
    </source>
</evidence>
<evidence type="ECO:0000256" key="2">
    <source>
        <dbReference type="ARBA" id="ARBA00010792"/>
    </source>
</evidence>
<feature type="transmembrane region" description="Helical" evidence="7">
    <location>
        <begin position="87"/>
        <end position="106"/>
    </location>
</feature>
<keyword evidence="3 7" id="KW-1003">Cell membrane</keyword>
<dbReference type="InterPro" id="IPR032816">
    <property type="entry name" value="VTT_dom"/>
</dbReference>
<comment type="similarity">
    <text evidence="2 7">Belongs to the DedA family.</text>
</comment>
<gene>
    <name evidence="9" type="ORF">PA7_16950</name>
</gene>
<proteinExistence type="inferred from homology"/>
<dbReference type="STRING" id="1123024.GCA_000423625_02433"/>
<accession>A0A511D4L0</accession>
<organism evidence="9 10">
    <name type="scientific">Pseudonocardia asaccharolytica DSM 44247 = NBRC 16224</name>
    <dbReference type="NCBI Taxonomy" id="1123024"/>
    <lineage>
        <taxon>Bacteria</taxon>
        <taxon>Bacillati</taxon>
        <taxon>Actinomycetota</taxon>
        <taxon>Actinomycetes</taxon>
        <taxon>Pseudonocardiales</taxon>
        <taxon>Pseudonocardiaceae</taxon>
        <taxon>Pseudonocardia</taxon>
    </lineage>
</organism>
<feature type="transmembrane region" description="Helical" evidence="7">
    <location>
        <begin position="223"/>
        <end position="244"/>
    </location>
</feature>
<evidence type="ECO:0000256" key="7">
    <source>
        <dbReference type="RuleBase" id="RU367016"/>
    </source>
</evidence>
<dbReference type="AlphaFoldDB" id="A0A511D4L0"/>
<evidence type="ECO:0000256" key="5">
    <source>
        <dbReference type="ARBA" id="ARBA00022989"/>
    </source>
</evidence>
<keyword evidence="5 7" id="KW-1133">Transmembrane helix</keyword>
<evidence type="ECO:0000256" key="6">
    <source>
        <dbReference type="ARBA" id="ARBA00023136"/>
    </source>
</evidence>
<feature type="domain" description="VTT" evidence="8">
    <location>
        <begin position="113"/>
        <end position="242"/>
    </location>
</feature>
<evidence type="ECO:0000259" key="8">
    <source>
        <dbReference type="Pfam" id="PF09335"/>
    </source>
</evidence>
<dbReference type="InterPro" id="IPR027417">
    <property type="entry name" value="P-loop_NTPase"/>
</dbReference>
<dbReference type="PANTHER" id="PTHR30353">
    <property type="entry name" value="INNER MEMBRANE PROTEIN DEDA-RELATED"/>
    <property type="match status" value="1"/>
</dbReference>
<sequence length="290" mass="31459">MRAGLACAERETPIVPGTIRDNLCFAHPDVTDAEIRRALDEARLRELTDSLDKVRPTAAEAVIHRSGRLAGGASAVKEQRTMSVDHLLQLIPPLAVYIVVGVVVGVESLGVPLPGEIVLVSAALLSSRHELDVSPVWIGAAAITGAVIGDSIGYFIGRRFGMRLFDWAGRRFPRHFGPAHVAAAQRVFNRWGVWTVFFGRFIALLRIFAGPLAGALRMVYRHFLAANVAGGIVWAGGTTAAVYYLGIVAETWLSRFSWIGLAVALAVGLTIGWIVRRRTKRLVEAYAEEA</sequence>
<evidence type="ECO:0000313" key="10">
    <source>
        <dbReference type="Proteomes" id="UP000321328"/>
    </source>
</evidence>
<dbReference type="Pfam" id="PF09335">
    <property type="entry name" value="VTT_dom"/>
    <property type="match status" value="1"/>
</dbReference>
<reference evidence="9 10" key="1">
    <citation type="submission" date="2019-07" db="EMBL/GenBank/DDBJ databases">
        <title>Whole genome shotgun sequence of Pseudonocardia asaccharolytica NBRC 16224.</title>
        <authorList>
            <person name="Hosoyama A."/>
            <person name="Uohara A."/>
            <person name="Ohji S."/>
            <person name="Ichikawa N."/>
        </authorList>
    </citation>
    <scope>NUCLEOTIDE SEQUENCE [LARGE SCALE GENOMIC DNA]</scope>
    <source>
        <strain evidence="9 10">NBRC 16224</strain>
    </source>
</reference>
<keyword evidence="10" id="KW-1185">Reference proteome</keyword>
<evidence type="ECO:0000256" key="1">
    <source>
        <dbReference type="ARBA" id="ARBA00004651"/>
    </source>
</evidence>
<dbReference type="GO" id="GO:0005886">
    <property type="term" value="C:plasma membrane"/>
    <property type="evidence" value="ECO:0007669"/>
    <property type="project" value="UniProtKB-SubCell"/>
</dbReference>
<dbReference type="PANTHER" id="PTHR30353:SF15">
    <property type="entry name" value="INNER MEMBRANE PROTEIN YABI"/>
    <property type="match status" value="1"/>
</dbReference>